<dbReference type="GO" id="GO:0003676">
    <property type="term" value="F:nucleic acid binding"/>
    <property type="evidence" value="ECO:0007669"/>
    <property type="project" value="InterPro"/>
</dbReference>
<dbReference type="SUPFAM" id="SSF53098">
    <property type="entry name" value="Ribonuclease H-like"/>
    <property type="match status" value="1"/>
</dbReference>
<sequence>MDSSPPEVVIFDLETIIETEAIIEFGAIIVCPQTLVEKEYFSSLVRPRHDEEFGEFEERSNGLNIDEIVSSNIYFSDIAHTVYDMLDGRIWVGHYIKNFDCRIVEDAFHEIGQPPPEPLDVIDTWELCEMFRGEVDNLERLAKGKGQQGRPHQPRVSLAYPLMATLAEYLGLGEQIHRSLADVRLNLRLFRRCVELFYLTEFSSLLRAASNAGVPRFLGPEEYSIPTLRAHYDSCDSLDQARDVYLPISCTSLNVRWGILPIRFWDDNGRPKLSFVVDTPGNLTVMLDECDRMLWRMFRRFGINSEWRNVVDRTRNSPALRLRIADTADKQTIVCKRRDSGKIKRLVFDESKLGTLLTPSTRLDAEFFLETYDYRGSAGIRLVAHKLIVHP</sequence>
<evidence type="ECO:0000256" key="1">
    <source>
        <dbReference type="ARBA" id="ARBA00022722"/>
    </source>
</evidence>
<dbReference type="SMART" id="SM00479">
    <property type="entry name" value="EXOIII"/>
    <property type="match status" value="1"/>
</dbReference>
<dbReference type="Gramene" id="KCW47412">
    <property type="protein sequence ID" value="KCW47412"/>
    <property type="gene ID" value="EUGRSUZ_K01202"/>
</dbReference>
<gene>
    <name evidence="5" type="ORF">EUGRSUZ_K01202</name>
</gene>
<evidence type="ECO:0000256" key="2">
    <source>
        <dbReference type="ARBA" id="ARBA00022801"/>
    </source>
</evidence>
<dbReference type="PANTHER" id="PTHR30231:SF4">
    <property type="entry name" value="PROTEIN NEN2"/>
    <property type="match status" value="1"/>
</dbReference>
<dbReference type="STRING" id="71139.A0A058ZZS8"/>
<dbReference type="CDD" id="cd06127">
    <property type="entry name" value="DEDDh"/>
    <property type="match status" value="1"/>
</dbReference>
<dbReference type="InterPro" id="IPR013520">
    <property type="entry name" value="Ribonucl_H"/>
</dbReference>
<evidence type="ECO:0000256" key="3">
    <source>
        <dbReference type="ARBA" id="ARBA00022839"/>
    </source>
</evidence>
<organism evidence="5">
    <name type="scientific">Eucalyptus grandis</name>
    <name type="common">Flooded gum</name>
    <dbReference type="NCBI Taxonomy" id="71139"/>
    <lineage>
        <taxon>Eukaryota</taxon>
        <taxon>Viridiplantae</taxon>
        <taxon>Streptophyta</taxon>
        <taxon>Embryophyta</taxon>
        <taxon>Tracheophyta</taxon>
        <taxon>Spermatophyta</taxon>
        <taxon>Magnoliopsida</taxon>
        <taxon>eudicotyledons</taxon>
        <taxon>Gunneridae</taxon>
        <taxon>Pentapetalae</taxon>
        <taxon>rosids</taxon>
        <taxon>malvids</taxon>
        <taxon>Myrtales</taxon>
        <taxon>Myrtaceae</taxon>
        <taxon>Myrtoideae</taxon>
        <taxon>Eucalypteae</taxon>
        <taxon>Eucalyptus</taxon>
    </lineage>
</organism>
<evidence type="ECO:0000313" key="5">
    <source>
        <dbReference type="EMBL" id="KCW47412.1"/>
    </source>
</evidence>
<dbReference type="InterPro" id="IPR036397">
    <property type="entry name" value="RNaseH_sf"/>
</dbReference>
<dbReference type="eggNOG" id="ENOG502QPPQ">
    <property type="taxonomic scope" value="Eukaryota"/>
</dbReference>
<keyword evidence="1" id="KW-0540">Nuclease</keyword>
<dbReference type="AlphaFoldDB" id="A0A058ZZS8"/>
<dbReference type="EMBL" id="KK198763">
    <property type="protein sequence ID" value="KCW47412.1"/>
    <property type="molecule type" value="Genomic_DNA"/>
</dbReference>
<dbReference type="Pfam" id="PF00929">
    <property type="entry name" value="RNase_T"/>
    <property type="match status" value="1"/>
</dbReference>
<reference evidence="5" key="1">
    <citation type="submission" date="2013-07" db="EMBL/GenBank/DDBJ databases">
        <title>The genome of Eucalyptus grandis.</title>
        <authorList>
            <person name="Schmutz J."/>
            <person name="Hayes R."/>
            <person name="Myburg A."/>
            <person name="Tuskan G."/>
            <person name="Grattapaglia D."/>
            <person name="Rokhsar D.S."/>
        </authorList>
    </citation>
    <scope>NUCLEOTIDE SEQUENCE</scope>
    <source>
        <tissue evidence="5">Leaf extractions</tissue>
    </source>
</reference>
<dbReference type="Gene3D" id="3.30.420.10">
    <property type="entry name" value="Ribonuclease H-like superfamily/Ribonuclease H"/>
    <property type="match status" value="1"/>
</dbReference>
<dbReference type="GO" id="GO:0008408">
    <property type="term" value="F:3'-5' exonuclease activity"/>
    <property type="evidence" value="ECO:0000318"/>
    <property type="project" value="GO_Central"/>
</dbReference>
<evidence type="ECO:0000259" key="4">
    <source>
        <dbReference type="SMART" id="SM00479"/>
    </source>
</evidence>
<feature type="domain" description="Exonuclease" evidence="4">
    <location>
        <begin position="7"/>
        <end position="199"/>
    </location>
</feature>
<name>A0A058ZZS8_EUCGR</name>
<dbReference type="PANTHER" id="PTHR30231">
    <property type="entry name" value="DNA POLYMERASE III SUBUNIT EPSILON"/>
    <property type="match status" value="1"/>
</dbReference>
<accession>A0A058ZZS8</accession>
<dbReference type="InParanoid" id="A0A058ZZS8"/>
<protein>
    <recommendedName>
        <fullName evidence="4">Exonuclease domain-containing protein</fullName>
    </recommendedName>
</protein>
<proteinExistence type="predicted"/>
<keyword evidence="3" id="KW-0269">Exonuclease</keyword>
<keyword evidence="2" id="KW-0378">Hydrolase</keyword>
<dbReference type="InterPro" id="IPR012337">
    <property type="entry name" value="RNaseH-like_sf"/>
</dbReference>